<organism evidence="2 3">
    <name type="scientific">Mycena belliarum</name>
    <dbReference type="NCBI Taxonomy" id="1033014"/>
    <lineage>
        <taxon>Eukaryota</taxon>
        <taxon>Fungi</taxon>
        <taxon>Dikarya</taxon>
        <taxon>Basidiomycota</taxon>
        <taxon>Agaricomycotina</taxon>
        <taxon>Agaricomycetes</taxon>
        <taxon>Agaricomycetidae</taxon>
        <taxon>Agaricales</taxon>
        <taxon>Marasmiineae</taxon>
        <taxon>Mycenaceae</taxon>
        <taxon>Mycena</taxon>
    </lineage>
</organism>
<feature type="region of interest" description="Disordered" evidence="1">
    <location>
        <begin position="336"/>
        <end position="385"/>
    </location>
</feature>
<dbReference type="AlphaFoldDB" id="A0AAD6XLV3"/>
<evidence type="ECO:0000256" key="1">
    <source>
        <dbReference type="SAM" id="MobiDB-lite"/>
    </source>
</evidence>
<evidence type="ECO:0000313" key="3">
    <source>
        <dbReference type="Proteomes" id="UP001222325"/>
    </source>
</evidence>
<keyword evidence="3" id="KW-1185">Reference proteome</keyword>
<dbReference type="EMBL" id="JARJCN010000027">
    <property type="protein sequence ID" value="KAJ7088074.1"/>
    <property type="molecule type" value="Genomic_DNA"/>
</dbReference>
<feature type="compositionally biased region" description="Basic and acidic residues" evidence="1">
    <location>
        <begin position="340"/>
        <end position="351"/>
    </location>
</feature>
<feature type="compositionally biased region" description="Low complexity" evidence="1">
    <location>
        <begin position="254"/>
        <end position="271"/>
    </location>
</feature>
<evidence type="ECO:0000313" key="2">
    <source>
        <dbReference type="EMBL" id="KAJ7088074.1"/>
    </source>
</evidence>
<feature type="compositionally biased region" description="Basic and acidic residues" evidence="1">
    <location>
        <begin position="181"/>
        <end position="191"/>
    </location>
</feature>
<proteinExistence type="predicted"/>
<protein>
    <submittedName>
        <fullName evidence="2">Uncharacterized protein</fullName>
    </submittedName>
</protein>
<gene>
    <name evidence="2" type="ORF">B0H15DRAFT_801122</name>
</gene>
<sequence length="385" mass="41994">MKSREPNALPADATRDSDDIFLPFQKSCGRPGCSHVFQYAGTNPFDGLGALVKAHGSHCVGRKFGSACLNERVSSATGRCNTRWEPSRPLVNEWEDPYGTPALSSSSYALQYVVPDDDSIPWAASGTSLRRREVKQTEDEPTADATKQAAPKSKKRPATAVEGTENNGSEPELPSQKSKARKESSRSRAADDAVDLNSSDLPADAAYATEPSSSRSKTSNKRSRASPVAEVADEIDAGESATSKCRPAKRRKLAPASTPSARSESAEASEASGERIKKSCKWETERRAALEADPWTSAVRPTEVECRGCGRVIHLDKRSRYYPGLWEKHRERCTGVTSAQEKEENEVKEADCTDGGRSILDREGEKAKTRRTVRKSYCEDSDASD</sequence>
<dbReference type="Proteomes" id="UP001222325">
    <property type="component" value="Unassembled WGS sequence"/>
</dbReference>
<reference evidence="2" key="1">
    <citation type="submission" date="2023-03" db="EMBL/GenBank/DDBJ databases">
        <title>Massive genome expansion in bonnet fungi (Mycena s.s.) driven by repeated elements and novel gene families across ecological guilds.</title>
        <authorList>
            <consortium name="Lawrence Berkeley National Laboratory"/>
            <person name="Harder C.B."/>
            <person name="Miyauchi S."/>
            <person name="Viragh M."/>
            <person name="Kuo A."/>
            <person name="Thoen E."/>
            <person name="Andreopoulos B."/>
            <person name="Lu D."/>
            <person name="Skrede I."/>
            <person name="Drula E."/>
            <person name="Henrissat B."/>
            <person name="Morin E."/>
            <person name="Kohler A."/>
            <person name="Barry K."/>
            <person name="LaButti K."/>
            <person name="Morin E."/>
            <person name="Salamov A."/>
            <person name="Lipzen A."/>
            <person name="Mereny Z."/>
            <person name="Hegedus B."/>
            <person name="Baldrian P."/>
            <person name="Stursova M."/>
            <person name="Weitz H."/>
            <person name="Taylor A."/>
            <person name="Grigoriev I.V."/>
            <person name="Nagy L.G."/>
            <person name="Martin F."/>
            <person name="Kauserud H."/>
        </authorList>
    </citation>
    <scope>NUCLEOTIDE SEQUENCE</scope>
    <source>
        <strain evidence="2">CBHHK173m</strain>
    </source>
</reference>
<comment type="caution">
    <text evidence="2">The sequence shown here is derived from an EMBL/GenBank/DDBJ whole genome shotgun (WGS) entry which is preliminary data.</text>
</comment>
<name>A0AAD6XLV3_9AGAR</name>
<feature type="region of interest" description="Disordered" evidence="1">
    <location>
        <begin position="120"/>
        <end position="278"/>
    </location>
</feature>
<accession>A0AAD6XLV3</accession>